<name>A0A286D8P8_9GAMM</name>
<dbReference type="RefSeq" id="WP_141400792.1">
    <property type="nucleotide sequence ID" value="NZ_OCND01000005.1"/>
</dbReference>
<proteinExistence type="predicted"/>
<dbReference type="Proteomes" id="UP000219374">
    <property type="component" value="Unassembled WGS sequence"/>
</dbReference>
<reference evidence="2 3" key="1">
    <citation type="submission" date="2017-09" db="EMBL/GenBank/DDBJ databases">
        <authorList>
            <person name="Ehlers B."/>
            <person name="Leendertz F.H."/>
        </authorList>
    </citation>
    <scope>NUCLEOTIDE SEQUENCE [LARGE SCALE GENOMIC DNA]</scope>
    <source>
        <strain evidence="2 3">CGMCC 1.10978</strain>
    </source>
</reference>
<evidence type="ECO:0000313" key="3">
    <source>
        <dbReference type="Proteomes" id="UP000219374"/>
    </source>
</evidence>
<dbReference type="EMBL" id="OCND01000005">
    <property type="protein sequence ID" value="SOD55029.1"/>
    <property type="molecule type" value="Genomic_DNA"/>
</dbReference>
<feature type="region of interest" description="Disordered" evidence="1">
    <location>
        <begin position="33"/>
        <end position="102"/>
    </location>
</feature>
<protein>
    <submittedName>
        <fullName evidence="2">Uncharacterized protein</fullName>
    </submittedName>
</protein>
<gene>
    <name evidence="2" type="ORF">SAMN06296416_105303</name>
</gene>
<feature type="compositionally biased region" description="Polar residues" evidence="1">
    <location>
        <begin position="67"/>
        <end position="81"/>
    </location>
</feature>
<sequence>MPERLHGMPKLRWPMAGLVMLAAALLVVGAEPGAQQHPDAATAEQANTTVARSSVVGTDTSEFETPGRSNRSGPVSGSANLQHLALASEREPVNSDPMDDLP</sequence>
<evidence type="ECO:0000313" key="2">
    <source>
        <dbReference type="EMBL" id="SOD55029.1"/>
    </source>
</evidence>
<organism evidence="2 3">
    <name type="scientific">Pseudoxanthomonas wuyuanensis</name>
    <dbReference type="NCBI Taxonomy" id="1073196"/>
    <lineage>
        <taxon>Bacteria</taxon>
        <taxon>Pseudomonadati</taxon>
        <taxon>Pseudomonadota</taxon>
        <taxon>Gammaproteobacteria</taxon>
        <taxon>Lysobacterales</taxon>
        <taxon>Lysobacteraceae</taxon>
        <taxon>Pseudoxanthomonas</taxon>
    </lineage>
</organism>
<evidence type="ECO:0000256" key="1">
    <source>
        <dbReference type="SAM" id="MobiDB-lite"/>
    </source>
</evidence>
<dbReference type="AlphaFoldDB" id="A0A286D8P8"/>
<accession>A0A286D8P8</accession>
<feature type="compositionally biased region" description="Polar residues" evidence="1">
    <location>
        <begin position="44"/>
        <end position="60"/>
    </location>
</feature>
<keyword evidence="3" id="KW-1185">Reference proteome</keyword>